<gene>
    <name evidence="1" type="ORF">B5F32_02245</name>
</gene>
<reference evidence="2" key="1">
    <citation type="submission" date="2017-04" db="EMBL/GenBank/DDBJ databases">
        <title>Function of individual gut microbiota members based on whole genome sequencing of pure cultures obtained from chicken caecum.</title>
        <authorList>
            <person name="Medvecky M."/>
            <person name="Cejkova D."/>
            <person name="Polansky O."/>
            <person name="Karasova D."/>
            <person name="Kubasova T."/>
            <person name="Cizek A."/>
            <person name="Rychlik I."/>
        </authorList>
    </citation>
    <scope>NUCLEOTIDE SEQUENCE [LARGE SCALE GENOMIC DNA]</scope>
    <source>
        <strain evidence="2">An199</strain>
    </source>
</reference>
<protein>
    <recommendedName>
        <fullName evidence="3">Leucine-rich repeat domain-containing protein</fullName>
    </recommendedName>
</protein>
<dbReference type="InterPro" id="IPR053139">
    <property type="entry name" value="Surface_bspA-like"/>
</dbReference>
<dbReference type="RefSeq" id="WP_087342447.1">
    <property type="nucleotide sequence ID" value="NZ_NFJX01000002.1"/>
</dbReference>
<dbReference type="Gene3D" id="3.80.10.10">
    <property type="entry name" value="Ribonuclease Inhibitor"/>
    <property type="match status" value="3"/>
</dbReference>
<dbReference type="Pfam" id="PF13306">
    <property type="entry name" value="LRR_5"/>
    <property type="match status" value="3"/>
</dbReference>
<evidence type="ECO:0000313" key="1">
    <source>
        <dbReference type="EMBL" id="OUP21852.1"/>
    </source>
</evidence>
<dbReference type="PANTHER" id="PTHR45661">
    <property type="entry name" value="SURFACE ANTIGEN"/>
    <property type="match status" value="1"/>
</dbReference>
<dbReference type="AlphaFoldDB" id="A0A1Y4IY71"/>
<dbReference type="InterPro" id="IPR026906">
    <property type="entry name" value="LRR_5"/>
</dbReference>
<dbReference type="PANTHER" id="PTHR45661:SF3">
    <property type="entry name" value="IG-LIKE DOMAIN-CONTAINING PROTEIN"/>
    <property type="match status" value="1"/>
</dbReference>
<dbReference type="EMBL" id="NFJX01000002">
    <property type="protein sequence ID" value="OUP21852.1"/>
    <property type="molecule type" value="Genomic_DNA"/>
</dbReference>
<sequence>MKTKLKIYITLASILCWVNFSCTEDVIVKETSSLRSSSLLSAEVVTIKLEQAGTLAEKIGDKKSTVESLVLSGPFNAVDVRCLREMSYLKYLDMEDVDIVDSEETYVVNYYSYDMAVKTEKNVIGDYMFWVMPSLVSVVLPKNTEKIGNCVFRRYEYNETHLETVVIPNTVKTIGNEAFRACVNLKNITLPKELESMGRWVFRDCRSLEQLFIPNTLRKIEEGCFIDCLKLKSITIPANMVMSTGGQFNGCSNLANINIDGQYNSIANSFFQGCGLMSFIIPEGVKSIGDNAFQNTKIISVSIPNTVVSIGNKAFDNTLLTSIVIPNSVTDLGSSALSNCSVLSSVILSSSLSTLKDNLFANDGSLRGIIIPSSVTSIDYDVFLNTGLETLVLPSSVRKVVRMAGWNKLPNLTSLFWDASCDCGNDGIFFSDNCLVYISNNAAIPPSWKNVIVKGTAESISLVEGVAYNCPKDFYAKKITFKKNFSMKTGNGEAAGWETIVLPFAATTIKNSSGDILAPFDSDVAGVKNFWLRELTTGGFKDVKTIEANKPYIIAMPNNSNYDSKYNITGDITFEAQNITVKATPNELKSISGPSFSMSPVYQNLPRANQIYVINEEQEFEGAKPGSVFVRNLRDLKPFEAYITPNGVAPSSLRMIRIDGPVRTKSASDNSLKNKM</sequence>
<accession>A0A1Y4IY71</accession>
<organism evidence="1 2">
    <name type="scientific">Parabacteroides distasonis</name>
    <dbReference type="NCBI Taxonomy" id="823"/>
    <lineage>
        <taxon>Bacteria</taxon>
        <taxon>Pseudomonadati</taxon>
        <taxon>Bacteroidota</taxon>
        <taxon>Bacteroidia</taxon>
        <taxon>Bacteroidales</taxon>
        <taxon>Tannerellaceae</taxon>
        <taxon>Parabacteroides</taxon>
    </lineage>
</organism>
<evidence type="ECO:0000313" key="2">
    <source>
        <dbReference type="Proteomes" id="UP000195950"/>
    </source>
</evidence>
<proteinExistence type="predicted"/>
<dbReference type="InterPro" id="IPR032675">
    <property type="entry name" value="LRR_dom_sf"/>
</dbReference>
<dbReference type="SUPFAM" id="SSF52058">
    <property type="entry name" value="L domain-like"/>
    <property type="match status" value="1"/>
</dbReference>
<name>A0A1Y4IY71_PARDI</name>
<evidence type="ECO:0008006" key="3">
    <source>
        <dbReference type="Google" id="ProtNLM"/>
    </source>
</evidence>
<dbReference type="Proteomes" id="UP000195950">
    <property type="component" value="Unassembled WGS sequence"/>
</dbReference>
<comment type="caution">
    <text evidence="1">The sequence shown here is derived from an EMBL/GenBank/DDBJ whole genome shotgun (WGS) entry which is preliminary data.</text>
</comment>